<dbReference type="EMBL" id="AZEY01000068">
    <property type="protein sequence ID" value="KRL65458.1"/>
    <property type="molecule type" value="Genomic_DNA"/>
</dbReference>
<name>A0A0R1SGC6_9LACO</name>
<dbReference type="AlphaFoldDB" id="A0A0R1SGC6"/>
<accession>A0A0R1SGC6</accession>
<proteinExistence type="predicted"/>
<dbReference type="PATRIC" id="fig|1423739.3.peg.299"/>
<feature type="compositionally biased region" description="Basic residues" evidence="1">
    <location>
        <begin position="18"/>
        <end position="31"/>
    </location>
</feature>
<feature type="region of interest" description="Disordered" evidence="1">
    <location>
        <begin position="1"/>
        <end position="31"/>
    </location>
</feature>
<evidence type="ECO:0000313" key="3">
    <source>
        <dbReference type="Proteomes" id="UP000052013"/>
    </source>
</evidence>
<protein>
    <submittedName>
        <fullName evidence="2">Uncharacterized protein</fullName>
    </submittedName>
</protein>
<gene>
    <name evidence="2" type="ORF">FC85_GL000287</name>
</gene>
<reference evidence="2 3" key="1">
    <citation type="journal article" date="2015" name="Genome Announc.">
        <title>Expanding the biotechnology potential of lactobacilli through comparative genomics of 213 strains and associated genera.</title>
        <authorList>
            <person name="Sun Z."/>
            <person name="Harris H.M."/>
            <person name="McCann A."/>
            <person name="Guo C."/>
            <person name="Argimon S."/>
            <person name="Zhang W."/>
            <person name="Yang X."/>
            <person name="Jeffery I.B."/>
            <person name="Cooney J.C."/>
            <person name="Kagawa T.F."/>
            <person name="Liu W."/>
            <person name="Song Y."/>
            <person name="Salvetti E."/>
            <person name="Wrobel A."/>
            <person name="Rasinkangas P."/>
            <person name="Parkhill J."/>
            <person name="Rea M.C."/>
            <person name="O'Sullivan O."/>
            <person name="Ritari J."/>
            <person name="Douillard F.P."/>
            <person name="Paul Ross R."/>
            <person name="Yang R."/>
            <person name="Briner A.E."/>
            <person name="Felis G.E."/>
            <person name="de Vos W.M."/>
            <person name="Barrangou R."/>
            <person name="Klaenhammer T.R."/>
            <person name="Caufield P.W."/>
            <person name="Cui Y."/>
            <person name="Zhang H."/>
            <person name="O'Toole P.W."/>
        </authorList>
    </citation>
    <scope>NUCLEOTIDE SEQUENCE [LARGE SCALE GENOMIC DNA]</scope>
    <source>
        <strain evidence="2 3">DSM 14421</strain>
    </source>
</reference>
<evidence type="ECO:0000256" key="1">
    <source>
        <dbReference type="SAM" id="MobiDB-lite"/>
    </source>
</evidence>
<comment type="caution">
    <text evidence="2">The sequence shown here is derived from an EMBL/GenBank/DDBJ whole genome shotgun (WGS) entry which is preliminary data.</text>
</comment>
<evidence type="ECO:0000313" key="2">
    <source>
        <dbReference type="EMBL" id="KRL65458.1"/>
    </source>
</evidence>
<sequence>MPNSGKSSVALGLALPKRVSKSKSRPYKRLNPKCQIRANPRLHLVWRCQNVFQKANPGHISGLTPNAKFGHLGLSRLYSGI</sequence>
<organism evidence="2 3">
    <name type="scientific">Lentilactobacillus diolivorans DSM 14421</name>
    <dbReference type="NCBI Taxonomy" id="1423739"/>
    <lineage>
        <taxon>Bacteria</taxon>
        <taxon>Bacillati</taxon>
        <taxon>Bacillota</taxon>
        <taxon>Bacilli</taxon>
        <taxon>Lactobacillales</taxon>
        <taxon>Lactobacillaceae</taxon>
        <taxon>Lentilactobacillus</taxon>
    </lineage>
</organism>
<dbReference type="Proteomes" id="UP000052013">
    <property type="component" value="Unassembled WGS sequence"/>
</dbReference>